<protein>
    <recommendedName>
        <fullName evidence="3">GH18 domain-containing protein</fullName>
    </recommendedName>
</protein>
<gene>
    <name evidence="1" type="ORF">ACFP3V_22555</name>
</gene>
<dbReference type="SUPFAM" id="SSF51445">
    <property type="entry name" value="(Trans)glycosidases"/>
    <property type="match status" value="1"/>
</dbReference>
<dbReference type="Gene3D" id="3.20.20.80">
    <property type="entry name" value="Glycosidases"/>
    <property type="match status" value="1"/>
</dbReference>
<dbReference type="RefSeq" id="WP_380586345.1">
    <property type="nucleotide sequence ID" value="NZ_JBHSQJ010000097.1"/>
</dbReference>
<dbReference type="EMBL" id="JBHSQJ010000097">
    <property type="protein sequence ID" value="MFC5909986.1"/>
    <property type="molecule type" value="Genomic_DNA"/>
</dbReference>
<accession>A0ABW1G816</accession>
<evidence type="ECO:0000313" key="1">
    <source>
        <dbReference type="EMBL" id="MFC5909986.1"/>
    </source>
</evidence>
<comment type="caution">
    <text evidence="1">The sequence shown here is derived from an EMBL/GenBank/DDBJ whole genome shotgun (WGS) entry which is preliminary data.</text>
</comment>
<keyword evidence="2" id="KW-1185">Reference proteome</keyword>
<evidence type="ECO:0008006" key="3">
    <source>
        <dbReference type="Google" id="ProtNLM"/>
    </source>
</evidence>
<sequence length="334" mass="35775">MARWRITARRLWITLLGVAVLIQPAALLWTRGAASADPAVHAQGRDAVWLGHAWVDGRKDAADARHLLALAGGPGHLRDLYVHTGPLNPDGSLDPGLSSGARRLVLIFRQLDPGVRVQAWLGQVVASEGPFGLRLDRPDVRDRIVASARQALDAGFAGVHLDLEPVHSGDAGFLDVLTRVHALTQARGAVLSVAVPQTDPLPPLRAVFGALANHPKWWARSYLREVARRVDQIAVMAYDSAMPTQALFAGYVAQQTGLALDAAPPGVDVLIGLPAYRADTPGHFSWAETVPAALRGARLGFASAPDRAAVALYVDFTATDADWAAYRGEWLARP</sequence>
<evidence type="ECO:0000313" key="2">
    <source>
        <dbReference type="Proteomes" id="UP001596174"/>
    </source>
</evidence>
<name>A0ABW1G816_9ACTN</name>
<reference evidence="2" key="1">
    <citation type="journal article" date="2019" name="Int. J. Syst. Evol. Microbiol.">
        <title>The Global Catalogue of Microorganisms (GCM) 10K type strain sequencing project: providing services to taxonomists for standard genome sequencing and annotation.</title>
        <authorList>
            <consortium name="The Broad Institute Genomics Platform"/>
            <consortium name="The Broad Institute Genome Sequencing Center for Infectious Disease"/>
            <person name="Wu L."/>
            <person name="Ma J."/>
        </authorList>
    </citation>
    <scope>NUCLEOTIDE SEQUENCE [LARGE SCALE GENOMIC DNA]</scope>
    <source>
        <strain evidence="2">JCM 4816</strain>
    </source>
</reference>
<proteinExistence type="predicted"/>
<dbReference type="InterPro" id="IPR017853">
    <property type="entry name" value="GH"/>
</dbReference>
<dbReference type="Proteomes" id="UP001596174">
    <property type="component" value="Unassembled WGS sequence"/>
</dbReference>
<organism evidence="1 2">
    <name type="scientific">Streptacidiphilus monticola</name>
    <dbReference type="NCBI Taxonomy" id="2161674"/>
    <lineage>
        <taxon>Bacteria</taxon>
        <taxon>Bacillati</taxon>
        <taxon>Actinomycetota</taxon>
        <taxon>Actinomycetes</taxon>
        <taxon>Kitasatosporales</taxon>
        <taxon>Streptomycetaceae</taxon>
        <taxon>Streptacidiphilus</taxon>
    </lineage>
</organism>